<dbReference type="GO" id="GO:0005829">
    <property type="term" value="C:cytosol"/>
    <property type="evidence" value="ECO:0007669"/>
    <property type="project" value="TreeGrafter"/>
</dbReference>
<keyword evidence="5 9" id="KW-0676">Redox-active center</keyword>
<evidence type="ECO:0000259" key="10">
    <source>
        <dbReference type="PROSITE" id="PS51352"/>
    </source>
</evidence>
<evidence type="ECO:0000256" key="6">
    <source>
        <dbReference type="NCBIfam" id="TIGR01068"/>
    </source>
</evidence>
<dbReference type="PANTHER" id="PTHR45663">
    <property type="entry name" value="GEO12009P1"/>
    <property type="match status" value="1"/>
</dbReference>
<keyword evidence="3" id="KW-0249">Electron transport</keyword>
<gene>
    <name evidence="11" type="ORF">SAMN05421647_107180</name>
</gene>
<dbReference type="EMBL" id="FTMN01000007">
    <property type="protein sequence ID" value="SIQ68251.1"/>
    <property type="molecule type" value="Genomic_DNA"/>
</dbReference>
<feature type="domain" description="Thioredoxin" evidence="10">
    <location>
        <begin position="1"/>
        <end position="106"/>
    </location>
</feature>
<dbReference type="InterPro" id="IPR013766">
    <property type="entry name" value="Thioredoxin_domain"/>
</dbReference>
<evidence type="ECO:0000256" key="4">
    <source>
        <dbReference type="ARBA" id="ARBA00023157"/>
    </source>
</evidence>
<feature type="disulfide bond" description="Redox-active" evidence="9">
    <location>
        <begin position="31"/>
        <end position="34"/>
    </location>
</feature>
<keyword evidence="4 9" id="KW-1015">Disulfide bond</keyword>
<dbReference type="SUPFAM" id="SSF52833">
    <property type="entry name" value="Thioredoxin-like"/>
    <property type="match status" value="1"/>
</dbReference>
<feature type="site" description="Contributes to redox potential value" evidence="8">
    <location>
        <position position="33"/>
    </location>
</feature>
<dbReference type="InterPro" id="IPR005746">
    <property type="entry name" value="Thioredoxin"/>
</dbReference>
<dbReference type="PROSITE" id="PS00194">
    <property type="entry name" value="THIOREDOXIN_1"/>
    <property type="match status" value="1"/>
</dbReference>
<evidence type="ECO:0000256" key="9">
    <source>
        <dbReference type="PIRSR" id="PIRSR000077-4"/>
    </source>
</evidence>
<evidence type="ECO:0000256" key="7">
    <source>
        <dbReference type="PIRNR" id="PIRNR000077"/>
    </source>
</evidence>
<evidence type="ECO:0000313" key="12">
    <source>
        <dbReference type="Proteomes" id="UP000186895"/>
    </source>
</evidence>
<name>A0A1N6URX2_9GAMM</name>
<evidence type="ECO:0000256" key="3">
    <source>
        <dbReference type="ARBA" id="ARBA00022982"/>
    </source>
</evidence>
<sequence length="106" mass="11982">MATYPVTDTDFETTLATAERPVLLDVWAPWCGPCKMVGPAIERLADRQPERFQVAMANMETFEQTASNLEIRSTPTLVLFKDGEEIARRTGALMESQIANWLDQYI</sequence>
<dbReference type="Proteomes" id="UP000186895">
    <property type="component" value="Unassembled WGS sequence"/>
</dbReference>
<evidence type="ECO:0000256" key="8">
    <source>
        <dbReference type="PIRSR" id="PIRSR000077-1"/>
    </source>
</evidence>
<dbReference type="CDD" id="cd02947">
    <property type="entry name" value="TRX_family"/>
    <property type="match status" value="1"/>
</dbReference>
<feature type="active site" description="Nucleophile" evidence="8">
    <location>
        <position position="31"/>
    </location>
</feature>
<dbReference type="PIRSF" id="PIRSF000077">
    <property type="entry name" value="Thioredoxin"/>
    <property type="match status" value="1"/>
</dbReference>
<keyword evidence="12" id="KW-1185">Reference proteome</keyword>
<organism evidence="11 12">
    <name type="scientific">Marinobacterium stanieri</name>
    <dbReference type="NCBI Taxonomy" id="49186"/>
    <lineage>
        <taxon>Bacteria</taxon>
        <taxon>Pseudomonadati</taxon>
        <taxon>Pseudomonadota</taxon>
        <taxon>Gammaproteobacteria</taxon>
        <taxon>Oceanospirillales</taxon>
        <taxon>Oceanospirillaceae</taxon>
        <taxon>Marinobacterium</taxon>
    </lineage>
</organism>
<accession>A0A1N6URX2</accession>
<proteinExistence type="inferred from homology"/>
<protein>
    <recommendedName>
        <fullName evidence="6 7">Thioredoxin</fullName>
    </recommendedName>
</protein>
<dbReference type="InterPro" id="IPR036249">
    <property type="entry name" value="Thioredoxin-like_sf"/>
</dbReference>
<comment type="similarity">
    <text evidence="1 7">Belongs to the thioredoxin family.</text>
</comment>
<dbReference type="RefSeq" id="WP_076464055.1">
    <property type="nucleotide sequence ID" value="NZ_FTMN01000007.1"/>
</dbReference>
<dbReference type="STRING" id="49186.SAMN05421647_107180"/>
<evidence type="ECO:0000256" key="2">
    <source>
        <dbReference type="ARBA" id="ARBA00022448"/>
    </source>
</evidence>
<evidence type="ECO:0000256" key="1">
    <source>
        <dbReference type="ARBA" id="ARBA00008987"/>
    </source>
</evidence>
<evidence type="ECO:0000313" key="11">
    <source>
        <dbReference type="EMBL" id="SIQ68251.1"/>
    </source>
</evidence>
<dbReference type="GO" id="GO:0045454">
    <property type="term" value="P:cell redox homeostasis"/>
    <property type="evidence" value="ECO:0007669"/>
    <property type="project" value="TreeGrafter"/>
</dbReference>
<dbReference type="Pfam" id="PF00085">
    <property type="entry name" value="Thioredoxin"/>
    <property type="match status" value="1"/>
</dbReference>
<dbReference type="PANTHER" id="PTHR45663:SF11">
    <property type="entry name" value="GEO12009P1"/>
    <property type="match status" value="1"/>
</dbReference>
<evidence type="ECO:0000256" key="5">
    <source>
        <dbReference type="ARBA" id="ARBA00023284"/>
    </source>
</evidence>
<feature type="active site" description="Nucleophile" evidence="8">
    <location>
        <position position="34"/>
    </location>
</feature>
<dbReference type="Gene3D" id="3.40.30.10">
    <property type="entry name" value="Glutaredoxin"/>
    <property type="match status" value="1"/>
</dbReference>
<feature type="site" description="Contributes to redox potential value" evidence="8">
    <location>
        <position position="32"/>
    </location>
</feature>
<dbReference type="InterPro" id="IPR017937">
    <property type="entry name" value="Thioredoxin_CS"/>
</dbReference>
<dbReference type="FunFam" id="3.40.30.10:FF:000001">
    <property type="entry name" value="Thioredoxin"/>
    <property type="match status" value="1"/>
</dbReference>
<dbReference type="NCBIfam" id="TIGR01068">
    <property type="entry name" value="thioredoxin"/>
    <property type="match status" value="1"/>
</dbReference>
<dbReference type="PRINTS" id="PR00421">
    <property type="entry name" value="THIOREDOXIN"/>
</dbReference>
<keyword evidence="2" id="KW-0813">Transport</keyword>
<feature type="site" description="Deprotonates C-terminal active site Cys" evidence="8">
    <location>
        <position position="25"/>
    </location>
</feature>
<dbReference type="GO" id="GO:0015035">
    <property type="term" value="F:protein-disulfide reductase activity"/>
    <property type="evidence" value="ECO:0007669"/>
    <property type="project" value="UniProtKB-UniRule"/>
</dbReference>
<reference evidence="12" key="1">
    <citation type="submission" date="2017-01" db="EMBL/GenBank/DDBJ databases">
        <authorList>
            <person name="Varghese N."/>
            <person name="Submissions S."/>
        </authorList>
    </citation>
    <scope>NUCLEOTIDE SEQUENCE [LARGE SCALE GENOMIC DNA]</scope>
    <source>
        <strain evidence="12">DSM 7027</strain>
    </source>
</reference>
<dbReference type="AlphaFoldDB" id="A0A1N6URX2"/>
<dbReference type="PROSITE" id="PS51352">
    <property type="entry name" value="THIOREDOXIN_2"/>
    <property type="match status" value="1"/>
</dbReference>